<gene>
    <name evidence="1" type="ORF">IFK94_10130</name>
</gene>
<dbReference type="EMBL" id="JACXWD010000032">
    <property type="protein sequence ID" value="MBD3868468.1"/>
    <property type="molecule type" value="Genomic_DNA"/>
</dbReference>
<protein>
    <submittedName>
        <fullName evidence="1">Tetratricopeptide repeat protein</fullName>
    </submittedName>
</protein>
<evidence type="ECO:0000313" key="2">
    <source>
        <dbReference type="Proteomes" id="UP000648239"/>
    </source>
</evidence>
<dbReference type="Pfam" id="PF14559">
    <property type="entry name" value="TPR_19"/>
    <property type="match status" value="1"/>
</dbReference>
<dbReference type="Proteomes" id="UP000648239">
    <property type="component" value="Unassembled WGS sequence"/>
</dbReference>
<comment type="caution">
    <text evidence="1">The sequence shown here is derived from an EMBL/GenBank/DDBJ whole genome shotgun (WGS) entry which is preliminary data.</text>
</comment>
<dbReference type="SMART" id="SM00028">
    <property type="entry name" value="TPR"/>
    <property type="match status" value="4"/>
</dbReference>
<reference evidence="1 2" key="1">
    <citation type="submission" date="2020-08" db="EMBL/GenBank/DDBJ databases">
        <title>Acidobacteriota in marine sediments use diverse sulfur dissimilation pathways.</title>
        <authorList>
            <person name="Wasmund K."/>
        </authorList>
    </citation>
    <scope>NUCLEOTIDE SEQUENCE [LARGE SCALE GENOMIC DNA]</scope>
    <source>
        <strain evidence="1">MAG AM4</strain>
    </source>
</reference>
<organism evidence="1 2">
    <name type="scientific">Candidatus Polarisedimenticola svalbardensis</name>
    <dbReference type="NCBI Taxonomy" id="2886004"/>
    <lineage>
        <taxon>Bacteria</taxon>
        <taxon>Pseudomonadati</taxon>
        <taxon>Acidobacteriota</taxon>
        <taxon>Candidatus Polarisedimenticolia</taxon>
        <taxon>Candidatus Polarisedimenticolales</taxon>
        <taxon>Candidatus Polarisedimenticolaceae</taxon>
        <taxon>Candidatus Polarisedimenticola</taxon>
    </lineage>
</organism>
<evidence type="ECO:0000313" key="1">
    <source>
        <dbReference type="EMBL" id="MBD3868468.1"/>
    </source>
</evidence>
<dbReference type="AlphaFoldDB" id="A0A8J6Y162"/>
<dbReference type="InterPro" id="IPR011717">
    <property type="entry name" value="TPR-4"/>
</dbReference>
<dbReference type="SUPFAM" id="SSF48452">
    <property type="entry name" value="TPR-like"/>
    <property type="match status" value="1"/>
</dbReference>
<dbReference type="InterPro" id="IPR019734">
    <property type="entry name" value="TPR_rpt"/>
</dbReference>
<dbReference type="Pfam" id="PF07721">
    <property type="entry name" value="TPR_4"/>
    <property type="match status" value="1"/>
</dbReference>
<dbReference type="Gene3D" id="1.25.40.10">
    <property type="entry name" value="Tetratricopeptide repeat domain"/>
    <property type="match status" value="2"/>
</dbReference>
<dbReference type="InterPro" id="IPR011990">
    <property type="entry name" value="TPR-like_helical_dom_sf"/>
</dbReference>
<dbReference type="GO" id="GO:0042802">
    <property type="term" value="F:identical protein binding"/>
    <property type="evidence" value="ECO:0007669"/>
    <property type="project" value="InterPro"/>
</dbReference>
<name>A0A8J6Y162_9BACT</name>
<sequence>MNIRSLPFWIGLVLVALFGIRAVTGVMGGVAYAFGSAAAAQGYYDTALPHLEKAAVGINRYETLWLEAEVRIGLYDMLQQVPDSDEEQTMLLEQALDGYRAAATSCPVSGWSWQGMSEVYFRLEERRRAGETPDLALLSRPAWDRVGEEGRTAFGFLRWAIDKEAGVYTFRDRLVTRSIQYGLDEDAAVALADTAVQQPDFWQHADLQTLDDPDMLRQFAQSSEGALEDAPLITRERHLFSLGKLYHRLGDLVRAESLFRSAREEPSTALHAAEVAFHLALVLKEQQRYDDALLFFEEAALSEAFQFAVYSNRAEIASSRGEWEVAFDYLNRCRRMAPRSTRFALAFAKAAERVERTEAAEQSLKWAALIDPKNTAVWSDLVDFYLKSGDLAAVRTTLRDAGDELGPDNPELLQLSGKLAARITARETAR</sequence>
<accession>A0A8J6Y162</accession>
<proteinExistence type="predicted"/>